<dbReference type="InterPro" id="IPR050706">
    <property type="entry name" value="Cyclic-di-GMP_PDE-like"/>
</dbReference>
<evidence type="ECO:0000259" key="2">
    <source>
        <dbReference type="PROSITE" id="PS50883"/>
    </source>
</evidence>
<reference evidence="5" key="1">
    <citation type="submission" date="2016-11" db="EMBL/GenBank/DDBJ databases">
        <authorList>
            <person name="Varghese N."/>
            <person name="Submissions S."/>
        </authorList>
    </citation>
    <scope>NUCLEOTIDE SEQUENCE [LARGE SCALE GENOMIC DNA]</scope>
    <source>
        <strain evidence="5">DSM 16917</strain>
    </source>
</reference>
<evidence type="ECO:0000313" key="5">
    <source>
        <dbReference type="Proteomes" id="UP000184268"/>
    </source>
</evidence>
<dbReference type="PROSITE" id="PS50883">
    <property type="entry name" value="EAL"/>
    <property type="match status" value="1"/>
</dbReference>
<keyword evidence="1" id="KW-1133">Transmembrane helix</keyword>
<dbReference type="PANTHER" id="PTHR33121">
    <property type="entry name" value="CYCLIC DI-GMP PHOSPHODIESTERASE PDEF"/>
    <property type="match status" value="1"/>
</dbReference>
<dbReference type="Pfam" id="PF00563">
    <property type="entry name" value="EAL"/>
    <property type="match status" value="1"/>
</dbReference>
<feature type="domain" description="EAL" evidence="2">
    <location>
        <begin position="391"/>
        <end position="631"/>
    </location>
</feature>
<dbReference type="SMART" id="SM00267">
    <property type="entry name" value="GGDEF"/>
    <property type="match status" value="1"/>
</dbReference>
<dbReference type="GO" id="GO:0071111">
    <property type="term" value="F:cyclic-guanylate-specific phosphodiesterase activity"/>
    <property type="evidence" value="ECO:0007669"/>
    <property type="project" value="InterPro"/>
</dbReference>
<organism evidence="4 5">
    <name type="scientific">Ferrimonas marina</name>
    <dbReference type="NCBI Taxonomy" id="299255"/>
    <lineage>
        <taxon>Bacteria</taxon>
        <taxon>Pseudomonadati</taxon>
        <taxon>Pseudomonadota</taxon>
        <taxon>Gammaproteobacteria</taxon>
        <taxon>Alteromonadales</taxon>
        <taxon>Ferrimonadaceae</taxon>
        <taxon>Ferrimonas</taxon>
    </lineage>
</organism>
<dbReference type="SUPFAM" id="SSF55073">
    <property type="entry name" value="Nucleotide cyclase"/>
    <property type="match status" value="1"/>
</dbReference>
<dbReference type="CDD" id="cd01948">
    <property type="entry name" value="EAL"/>
    <property type="match status" value="1"/>
</dbReference>
<dbReference type="RefSeq" id="WP_067662668.1">
    <property type="nucleotide sequence ID" value="NZ_FQXG01000006.1"/>
</dbReference>
<evidence type="ECO:0000256" key="1">
    <source>
        <dbReference type="SAM" id="Phobius"/>
    </source>
</evidence>
<name>A0A1M5Y0I9_9GAMM</name>
<dbReference type="STRING" id="299255.SAMN02745129_3863"/>
<dbReference type="InterPro" id="IPR000160">
    <property type="entry name" value="GGDEF_dom"/>
</dbReference>
<dbReference type="AlphaFoldDB" id="A0A1M5Y0I9"/>
<dbReference type="OrthoDB" id="5894408at2"/>
<dbReference type="PROSITE" id="PS50887">
    <property type="entry name" value="GGDEF"/>
    <property type="match status" value="1"/>
</dbReference>
<keyword evidence="1" id="KW-0472">Membrane</keyword>
<keyword evidence="5" id="KW-1185">Reference proteome</keyword>
<dbReference type="EMBL" id="FQXG01000006">
    <property type="protein sequence ID" value="SHI05459.1"/>
    <property type="molecule type" value="Genomic_DNA"/>
</dbReference>
<accession>A0A1M5Y0I9</accession>
<dbReference type="Gene3D" id="3.20.20.450">
    <property type="entry name" value="EAL domain"/>
    <property type="match status" value="1"/>
</dbReference>
<proteinExistence type="predicted"/>
<feature type="transmembrane region" description="Helical" evidence="1">
    <location>
        <begin position="12"/>
        <end position="31"/>
    </location>
</feature>
<dbReference type="InterPro" id="IPR001633">
    <property type="entry name" value="EAL_dom"/>
</dbReference>
<protein>
    <submittedName>
        <fullName evidence="4">RNase E specificity factor CsrD</fullName>
    </submittedName>
</protein>
<dbReference type="SMART" id="SM00052">
    <property type="entry name" value="EAL"/>
    <property type="match status" value="1"/>
</dbReference>
<gene>
    <name evidence="4" type="ORF">SAMN02745129_3863</name>
</gene>
<evidence type="ECO:0000259" key="3">
    <source>
        <dbReference type="PROSITE" id="PS50887"/>
    </source>
</evidence>
<keyword evidence="1" id="KW-0812">Transmembrane</keyword>
<dbReference type="Pfam" id="PF00990">
    <property type="entry name" value="GGDEF"/>
    <property type="match status" value="1"/>
</dbReference>
<sequence>MKRNREQSQRLIQFWILSLLFVTLSMLLSAWTTSYSHTNHNRETTVNAVVQLMEDQYARGLSLDDMRPWLPDLLNGIKAKQMILYRGESVEFQWQPKGVYEVATMHYRRDLNNGLKMNLVLTRTPLVPAFSSQEWLLVAIGLVAALGMVWFGRGWLEREMSGIELLALRASRINGGDVEAAGELVKGERPLSVSRALRKLHRNWQQEREAKLELDRQIRTRAFIDHETELGNRMFFERRLAALAPNHRFRNQGVLCLLQFAGLEEVEPARRLPVLKAFIEHCQPILQEHPDAVFARLNWLQLALVIPMLPLKEADQLAVKLHRIGARLPLPEGAVKSELLNIGLAYFSREEPLEQAQEEAEQALRAAQLQGESSWFMYDKGAVDRELAQGSVRWRSLIENALTQKRFVTLFQPVLDENGAVLCREMFSRIRDGQGKILRASLYRPMARRCGLIPRVDRELLALALQQMQAHGWQQPLVVNLACESVLHPRFAKSFIMLLANYHIRRTQLVIEVNERELVQNAERMIPVLKELKRTGIQLSIDGVGYTVEGTHYIERLPVEWIKLHPSLVHQVEHRPESQLVITSLTQALSNRGLTILAEGVESAEEGRCLLQLGVDGVQGRHYGEAAPTTE</sequence>
<dbReference type="InterPro" id="IPR029787">
    <property type="entry name" value="Nucleotide_cyclase"/>
</dbReference>
<evidence type="ECO:0000313" key="4">
    <source>
        <dbReference type="EMBL" id="SHI05459.1"/>
    </source>
</evidence>
<dbReference type="Proteomes" id="UP000184268">
    <property type="component" value="Unassembled WGS sequence"/>
</dbReference>
<dbReference type="Gene3D" id="3.30.70.270">
    <property type="match status" value="1"/>
</dbReference>
<feature type="domain" description="GGDEF" evidence="3">
    <location>
        <begin position="251"/>
        <end position="380"/>
    </location>
</feature>
<dbReference type="InterPro" id="IPR043128">
    <property type="entry name" value="Rev_trsase/Diguanyl_cyclase"/>
</dbReference>
<dbReference type="PANTHER" id="PTHR33121:SF32">
    <property type="entry name" value="RNASE E SPECIFICITY FACTOR CSRD"/>
    <property type="match status" value="1"/>
</dbReference>
<dbReference type="InterPro" id="IPR035919">
    <property type="entry name" value="EAL_sf"/>
</dbReference>
<dbReference type="SUPFAM" id="SSF141868">
    <property type="entry name" value="EAL domain-like"/>
    <property type="match status" value="1"/>
</dbReference>